<evidence type="ECO:0000313" key="2">
    <source>
        <dbReference type="Proteomes" id="UP000324800"/>
    </source>
</evidence>
<dbReference type="EMBL" id="SNRW01015937">
    <property type="protein sequence ID" value="KAA6369874.1"/>
    <property type="molecule type" value="Genomic_DNA"/>
</dbReference>
<proteinExistence type="predicted"/>
<reference evidence="1 2" key="1">
    <citation type="submission" date="2019-03" db="EMBL/GenBank/DDBJ databases">
        <title>Single cell metagenomics reveals metabolic interactions within the superorganism composed of flagellate Streblomastix strix and complex community of Bacteroidetes bacteria on its surface.</title>
        <authorList>
            <person name="Treitli S.C."/>
            <person name="Kolisko M."/>
            <person name="Husnik F."/>
            <person name="Keeling P."/>
            <person name="Hampl V."/>
        </authorList>
    </citation>
    <scope>NUCLEOTIDE SEQUENCE [LARGE SCALE GENOMIC DNA]</scope>
    <source>
        <strain evidence="1">ST1C</strain>
    </source>
</reference>
<sequence>SPVLGQMGLIPSDFENVDRGGIGIDYQEDDDQIQF</sequence>
<organism evidence="1 2">
    <name type="scientific">Streblomastix strix</name>
    <dbReference type="NCBI Taxonomy" id="222440"/>
    <lineage>
        <taxon>Eukaryota</taxon>
        <taxon>Metamonada</taxon>
        <taxon>Preaxostyla</taxon>
        <taxon>Oxymonadida</taxon>
        <taxon>Streblomastigidae</taxon>
        <taxon>Streblomastix</taxon>
    </lineage>
</organism>
<accession>A0A5J4UI70</accession>
<name>A0A5J4UI70_9EUKA</name>
<comment type="caution">
    <text evidence="1">The sequence shown here is derived from an EMBL/GenBank/DDBJ whole genome shotgun (WGS) entry which is preliminary data.</text>
</comment>
<protein>
    <submittedName>
        <fullName evidence="1">Uncharacterized protein</fullName>
    </submittedName>
</protein>
<feature type="non-terminal residue" evidence="1">
    <location>
        <position position="1"/>
    </location>
</feature>
<gene>
    <name evidence="1" type="ORF">EZS28_034599</name>
</gene>
<evidence type="ECO:0000313" key="1">
    <source>
        <dbReference type="EMBL" id="KAA6369874.1"/>
    </source>
</evidence>
<dbReference type="AlphaFoldDB" id="A0A5J4UI70"/>
<dbReference type="Proteomes" id="UP000324800">
    <property type="component" value="Unassembled WGS sequence"/>
</dbReference>